<keyword evidence="3" id="KW-1185">Reference proteome</keyword>
<dbReference type="InterPro" id="IPR017927">
    <property type="entry name" value="FAD-bd_FR_type"/>
</dbReference>
<organism evidence="2 3">
    <name type="scientific">Leucobacter komagatae</name>
    <dbReference type="NCBI Taxonomy" id="55969"/>
    <lineage>
        <taxon>Bacteria</taxon>
        <taxon>Bacillati</taxon>
        <taxon>Actinomycetota</taxon>
        <taxon>Actinomycetes</taxon>
        <taxon>Micrococcales</taxon>
        <taxon>Microbacteriaceae</taxon>
        <taxon>Leucobacter</taxon>
    </lineage>
</organism>
<comment type="caution">
    <text evidence="2">The sequence shown here is derived from an EMBL/GenBank/DDBJ whole genome shotgun (WGS) entry which is preliminary data.</text>
</comment>
<reference evidence="2 3" key="1">
    <citation type="submission" date="2019-06" db="EMBL/GenBank/DDBJ databases">
        <title>Sequencing the genomes of 1000 actinobacteria strains.</title>
        <authorList>
            <person name="Klenk H.-P."/>
        </authorList>
    </citation>
    <scope>NUCLEOTIDE SEQUENCE [LARGE SCALE GENOMIC DNA]</scope>
    <source>
        <strain evidence="2 3">DSM 8803</strain>
    </source>
</reference>
<dbReference type="EMBL" id="VFON01000001">
    <property type="protein sequence ID" value="TQL42142.1"/>
    <property type="molecule type" value="Genomic_DNA"/>
</dbReference>
<proteinExistence type="predicted"/>
<name>A0A542Y233_9MICO</name>
<dbReference type="InterPro" id="IPR039374">
    <property type="entry name" value="SIP_fam"/>
</dbReference>
<dbReference type="PANTHER" id="PTHR30157">
    <property type="entry name" value="FERRIC REDUCTASE, NADPH-DEPENDENT"/>
    <property type="match status" value="1"/>
</dbReference>
<dbReference type="SUPFAM" id="SSF63380">
    <property type="entry name" value="Riboflavin synthase domain-like"/>
    <property type="match status" value="1"/>
</dbReference>
<dbReference type="AlphaFoldDB" id="A0A542Y233"/>
<dbReference type="Gene3D" id="3.40.50.80">
    <property type="entry name" value="Nucleotide-binding domain of ferredoxin-NADP reductase (FNR) module"/>
    <property type="match status" value="1"/>
</dbReference>
<dbReference type="PANTHER" id="PTHR30157:SF0">
    <property type="entry name" value="NADPH-DEPENDENT FERRIC-CHELATE REDUCTASE"/>
    <property type="match status" value="1"/>
</dbReference>
<gene>
    <name evidence="2" type="ORF">FB468_0123</name>
</gene>
<protein>
    <submittedName>
        <fullName evidence="2">NADPH-dependent ferric siderophore reductase</fullName>
    </submittedName>
</protein>
<dbReference type="InterPro" id="IPR013113">
    <property type="entry name" value="SIP_FAD-bd"/>
</dbReference>
<sequence>MPETPARVHRAEVLANTILSPSLRRITLGGADLSDYPTTASPDEYVRLFFPDADGAEPRLPRVVGRGWEFREGVAPSPMRTYTVRAHRPGEIDIDFVRHRGGLAAKWADGAVPGSPLGVSRPFAQFAAGAGTGAGIGPGVDAGIARLTLVADATALPAAERIIEEAPPGLAIRLFCEIADPRDARLPDRSPARVSATWVHRSGNGHFASRVADAFFRADLATDGSEAVWVAGEAAMTRRIRGHLRRTLRFPAAHTHIVGYWTDNEEAWRERFDALSPADRGLLDSLYADYGDARDEGREAVLDSIYALYERVGL</sequence>
<dbReference type="RefSeq" id="WP_170219593.1">
    <property type="nucleotide sequence ID" value="NZ_BAAAUY010000023.1"/>
</dbReference>
<dbReference type="InterPro" id="IPR039261">
    <property type="entry name" value="FNR_nucleotide-bd"/>
</dbReference>
<evidence type="ECO:0000313" key="2">
    <source>
        <dbReference type="EMBL" id="TQL42142.1"/>
    </source>
</evidence>
<dbReference type="InterPro" id="IPR007037">
    <property type="entry name" value="SIP_rossman_dom"/>
</dbReference>
<dbReference type="Pfam" id="PF04954">
    <property type="entry name" value="SIP"/>
    <property type="match status" value="1"/>
</dbReference>
<dbReference type="Gene3D" id="2.40.30.10">
    <property type="entry name" value="Translation factors"/>
    <property type="match status" value="1"/>
</dbReference>
<dbReference type="GO" id="GO:0016491">
    <property type="term" value="F:oxidoreductase activity"/>
    <property type="evidence" value="ECO:0007669"/>
    <property type="project" value="InterPro"/>
</dbReference>
<feature type="domain" description="FAD-binding FR-type" evidence="1">
    <location>
        <begin position="6"/>
        <end position="129"/>
    </location>
</feature>
<accession>A0A542Y233</accession>
<dbReference type="InterPro" id="IPR017938">
    <property type="entry name" value="Riboflavin_synthase-like_b-brl"/>
</dbReference>
<evidence type="ECO:0000259" key="1">
    <source>
        <dbReference type="PROSITE" id="PS51384"/>
    </source>
</evidence>
<evidence type="ECO:0000313" key="3">
    <source>
        <dbReference type="Proteomes" id="UP000319094"/>
    </source>
</evidence>
<dbReference type="Pfam" id="PF08021">
    <property type="entry name" value="FAD_binding_9"/>
    <property type="match status" value="1"/>
</dbReference>
<dbReference type="Proteomes" id="UP000319094">
    <property type="component" value="Unassembled WGS sequence"/>
</dbReference>
<dbReference type="PROSITE" id="PS51384">
    <property type="entry name" value="FAD_FR"/>
    <property type="match status" value="1"/>
</dbReference>
<dbReference type="CDD" id="cd06193">
    <property type="entry name" value="siderophore_interacting"/>
    <property type="match status" value="1"/>
</dbReference>